<dbReference type="UniPathway" id="UPA00070">
    <property type="reaction ID" value="UER00120"/>
</dbReference>
<dbReference type="SMART" id="SM00934">
    <property type="entry name" value="OMPdecase"/>
    <property type="match status" value="1"/>
</dbReference>
<dbReference type="EC" id="4.1.1.23" evidence="3"/>
<accession>A0A381VM86</accession>
<dbReference type="InterPro" id="IPR047596">
    <property type="entry name" value="OMPdecase_bac"/>
</dbReference>
<dbReference type="HAMAP" id="MF_01200_B">
    <property type="entry name" value="OMPdecase_type1_B"/>
    <property type="match status" value="1"/>
</dbReference>
<evidence type="ECO:0000256" key="5">
    <source>
        <dbReference type="ARBA" id="ARBA00022793"/>
    </source>
</evidence>
<evidence type="ECO:0000256" key="7">
    <source>
        <dbReference type="ARBA" id="ARBA00023239"/>
    </source>
</evidence>
<dbReference type="GO" id="GO:0006207">
    <property type="term" value="P:'de novo' pyrimidine nucleobase biosynthetic process"/>
    <property type="evidence" value="ECO:0007669"/>
    <property type="project" value="InterPro"/>
</dbReference>
<evidence type="ECO:0000256" key="8">
    <source>
        <dbReference type="ARBA" id="ARBA00033428"/>
    </source>
</evidence>
<evidence type="ECO:0000256" key="6">
    <source>
        <dbReference type="ARBA" id="ARBA00022975"/>
    </source>
</evidence>
<dbReference type="FunFam" id="3.20.20.70:FF:000015">
    <property type="entry name" value="Orotidine 5'-phosphate decarboxylase"/>
    <property type="match status" value="1"/>
</dbReference>
<evidence type="ECO:0000256" key="2">
    <source>
        <dbReference type="ARBA" id="ARBA00011738"/>
    </source>
</evidence>
<evidence type="ECO:0000256" key="3">
    <source>
        <dbReference type="ARBA" id="ARBA00012321"/>
    </source>
</evidence>
<gene>
    <name evidence="10" type="ORF">METZ01_LOCUS93427</name>
</gene>
<name>A0A381VM86_9ZZZZ</name>
<organism evidence="10">
    <name type="scientific">marine metagenome</name>
    <dbReference type="NCBI Taxonomy" id="408172"/>
    <lineage>
        <taxon>unclassified sequences</taxon>
        <taxon>metagenomes</taxon>
        <taxon>ecological metagenomes</taxon>
    </lineage>
</organism>
<dbReference type="SUPFAM" id="SSF51366">
    <property type="entry name" value="Ribulose-phoshate binding barrel"/>
    <property type="match status" value="1"/>
</dbReference>
<dbReference type="NCBIfam" id="TIGR01740">
    <property type="entry name" value="pyrF"/>
    <property type="match status" value="1"/>
</dbReference>
<dbReference type="InterPro" id="IPR018089">
    <property type="entry name" value="OMPdecase_AS"/>
</dbReference>
<feature type="domain" description="Orotidine 5'-phosphate decarboxylase" evidence="9">
    <location>
        <begin position="1"/>
        <end position="213"/>
    </location>
</feature>
<dbReference type="InterPro" id="IPR013785">
    <property type="entry name" value="Aldolase_TIM"/>
</dbReference>
<dbReference type="PANTHER" id="PTHR32119">
    <property type="entry name" value="OROTIDINE 5'-PHOSPHATE DECARBOXYLASE"/>
    <property type="match status" value="1"/>
</dbReference>
<comment type="subunit">
    <text evidence="2">Homodimer.</text>
</comment>
<dbReference type="PANTHER" id="PTHR32119:SF2">
    <property type="entry name" value="OROTIDINE 5'-PHOSPHATE DECARBOXYLASE"/>
    <property type="match status" value="1"/>
</dbReference>
<dbReference type="GO" id="GO:0044205">
    <property type="term" value="P:'de novo' UMP biosynthetic process"/>
    <property type="evidence" value="ECO:0007669"/>
    <property type="project" value="UniProtKB-UniPathway"/>
</dbReference>
<dbReference type="PROSITE" id="PS00156">
    <property type="entry name" value="OMPDECASE"/>
    <property type="match status" value="1"/>
</dbReference>
<dbReference type="InterPro" id="IPR014732">
    <property type="entry name" value="OMPdecase"/>
</dbReference>
<proteinExistence type="inferred from homology"/>
<dbReference type="GO" id="GO:0004590">
    <property type="term" value="F:orotidine-5'-phosphate decarboxylase activity"/>
    <property type="evidence" value="ECO:0007669"/>
    <property type="project" value="UniProtKB-EC"/>
</dbReference>
<protein>
    <recommendedName>
        <fullName evidence="4">Orotidine 5'-phosphate decarboxylase</fullName>
        <ecNumber evidence="3">4.1.1.23</ecNumber>
    </recommendedName>
    <alternativeName>
        <fullName evidence="8">OMP decarboxylase</fullName>
    </alternativeName>
</protein>
<evidence type="ECO:0000256" key="4">
    <source>
        <dbReference type="ARBA" id="ARBA00021923"/>
    </source>
</evidence>
<dbReference type="NCBIfam" id="NF001273">
    <property type="entry name" value="PRK00230.1"/>
    <property type="match status" value="1"/>
</dbReference>
<dbReference type="EMBL" id="UINC01009030">
    <property type="protein sequence ID" value="SVA40573.1"/>
    <property type="molecule type" value="Genomic_DNA"/>
</dbReference>
<dbReference type="GO" id="GO:0005829">
    <property type="term" value="C:cytosol"/>
    <property type="evidence" value="ECO:0007669"/>
    <property type="project" value="TreeGrafter"/>
</dbReference>
<evidence type="ECO:0000259" key="9">
    <source>
        <dbReference type="SMART" id="SM00934"/>
    </source>
</evidence>
<dbReference type="Gene3D" id="3.20.20.70">
    <property type="entry name" value="Aldolase class I"/>
    <property type="match status" value="1"/>
</dbReference>
<dbReference type="InterPro" id="IPR001754">
    <property type="entry name" value="OMPdeCOase_dom"/>
</dbReference>
<evidence type="ECO:0000313" key="10">
    <source>
        <dbReference type="EMBL" id="SVA40573.1"/>
    </source>
</evidence>
<keyword evidence="5" id="KW-0210">Decarboxylase</keyword>
<keyword evidence="7" id="KW-0456">Lyase</keyword>
<comment type="pathway">
    <text evidence="1">Pyrimidine metabolism; UMP biosynthesis via de novo pathway; UMP from orotate: step 2/2.</text>
</comment>
<dbReference type="Pfam" id="PF00215">
    <property type="entry name" value="OMPdecase"/>
    <property type="match status" value="1"/>
</dbReference>
<dbReference type="CDD" id="cd04725">
    <property type="entry name" value="OMP_decarboxylase_like"/>
    <property type="match status" value="1"/>
</dbReference>
<dbReference type="InterPro" id="IPR011060">
    <property type="entry name" value="RibuloseP-bd_barrel"/>
</dbReference>
<sequence>MRIVSELSDLVSWFKVGKQLFTSTGPCIVEQLREADKSVFLDLKFHDIPNTVGSAVASATAIGANMINIHASGGIEMMKVANRSAEEVSDRLSIPKPKLLGVTVLTSMDQSTFQKDFSSSRTLSDQVAYLAVCAKEAGLDGVVASPLEIEIIREKCGAQFWIVTPGVRPKAASLGDQKRVMTPKEAIDAGANQIVVGRPITRAIDSFQATKSIFAEINE</sequence>
<evidence type="ECO:0000256" key="1">
    <source>
        <dbReference type="ARBA" id="ARBA00004861"/>
    </source>
</evidence>
<keyword evidence="6" id="KW-0665">Pyrimidine biosynthesis</keyword>
<dbReference type="AlphaFoldDB" id="A0A381VM86"/>
<reference evidence="10" key="1">
    <citation type="submission" date="2018-05" db="EMBL/GenBank/DDBJ databases">
        <authorList>
            <person name="Lanie J.A."/>
            <person name="Ng W.-L."/>
            <person name="Kazmierczak K.M."/>
            <person name="Andrzejewski T.M."/>
            <person name="Davidsen T.M."/>
            <person name="Wayne K.J."/>
            <person name="Tettelin H."/>
            <person name="Glass J.I."/>
            <person name="Rusch D."/>
            <person name="Podicherti R."/>
            <person name="Tsui H.-C.T."/>
            <person name="Winkler M.E."/>
        </authorList>
    </citation>
    <scope>NUCLEOTIDE SEQUENCE</scope>
</reference>